<proteinExistence type="predicted"/>
<evidence type="ECO:0000313" key="3">
    <source>
        <dbReference type="EMBL" id="THZ30658.1"/>
    </source>
</evidence>
<feature type="region of interest" description="Disordered" evidence="1">
    <location>
        <begin position="221"/>
        <end position="243"/>
    </location>
</feature>
<evidence type="ECO:0000256" key="2">
    <source>
        <dbReference type="SAM" id="SignalP"/>
    </source>
</evidence>
<comment type="caution">
    <text evidence="3">The sequence shown here is derived from an EMBL/GenBank/DDBJ whole genome shotgun (WGS) entry which is preliminary data.</text>
</comment>
<feature type="region of interest" description="Disordered" evidence="1">
    <location>
        <begin position="131"/>
        <end position="161"/>
    </location>
</feature>
<evidence type="ECO:0000256" key="1">
    <source>
        <dbReference type="SAM" id="MobiDB-lite"/>
    </source>
</evidence>
<feature type="chain" id="PRO_5020637537" description="Concanavalin A-like lectin/glucanase" evidence="2">
    <location>
        <begin position="22"/>
        <end position="773"/>
    </location>
</feature>
<dbReference type="AlphaFoldDB" id="A0A4S9U0W6"/>
<dbReference type="Proteomes" id="UP000308005">
    <property type="component" value="Unassembled WGS sequence"/>
</dbReference>
<reference evidence="3 4" key="1">
    <citation type="submission" date="2018-10" db="EMBL/GenBank/DDBJ databases">
        <title>Fifty Aureobasidium pullulans genomes reveal a recombining polyextremotolerant generalist.</title>
        <authorList>
            <person name="Gostincar C."/>
            <person name="Turk M."/>
            <person name="Zajc J."/>
            <person name="Gunde-Cimerman N."/>
        </authorList>
    </citation>
    <scope>NUCLEOTIDE SEQUENCE [LARGE SCALE GENOMIC DNA]</scope>
    <source>
        <strain evidence="3 4">EXF-3863</strain>
    </source>
</reference>
<sequence>MARTWQALATLIAVCSSLTNAALYGRNETTVAGSGTIISSSSTSIALSPTSAANTNTTLSSTSTTNSTTAVNDPSSTGLTTFLASSTLWSSSTLLTSFSTSTTGINATVPFPTDTGSAISLTTSLISTDLTSSMPSTSTTSTTSVTGSNSTSETTLTSLSSNSSTNITLIPATLSSGSIIETSTITSKISGSGFGTTTTSLSQTSTATGIPVVTNGQCKGSDCTDGNPDSPTSSQTPSSSSSCRTQTASLCVAACSVTAIAVNSTTTLTTSCYTTACSATIACSVEATTTSSFTTSISTSNGACMTVIPFSGIASSGSVVSTSYTATEITYTISTVTAKSASSTGMGTSSDSAVTLSTTMTNSTLSTSTDSSSSDNPLAKRADVVGDALSCPYSPPAQDTYCTYFGLSKRANAAKEINLPWASALKWSNYPQCPNTGTKGITQLPKFYHPAGASTAQNGIQNYDPTSSQSASTNGRIAGIAQSDFANDHVFEAQLISGFLSWLCGQPSVTGYTQIPWPAGWTQPDTTWCAAVFGSDADAQSGFLFPAFPGDNTGDNNFLGNCAEVTGGVSQPTLMAVYYGPANGWKGKITKAQWPAFSSLSGTVAQQQEQAGVVIRDTANVFQYLRDATIQDAWTTPSKSVETVCVQFDNNFWGSTFAANAPGTALDGPASPQGVVNWGMRTMWAYWIDNHLYKIEQQVPSWVILALGKVGGAGGGFARSYMQANGMVSASQMHFPLDANSPNAPIPGTQGSATSTVSRYMMWDGATHGALGL</sequence>
<dbReference type="EMBL" id="QZBM01000020">
    <property type="protein sequence ID" value="THZ30658.1"/>
    <property type="molecule type" value="Genomic_DNA"/>
</dbReference>
<accession>A0A4S9U0W6</accession>
<name>A0A4S9U0W6_AURPU</name>
<organism evidence="3 4">
    <name type="scientific">Aureobasidium pullulans</name>
    <name type="common">Black yeast</name>
    <name type="synonym">Pullularia pullulans</name>
    <dbReference type="NCBI Taxonomy" id="5580"/>
    <lineage>
        <taxon>Eukaryota</taxon>
        <taxon>Fungi</taxon>
        <taxon>Dikarya</taxon>
        <taxon>Ascomycota</taxon>
        <taxon>Pezizomycotina</taxon>
        <taxon>Dothideomycetes</taxon>
        <taxon>Dothideomycetidae</taxon>
        <taxon>Dothideales</taxon>
        <taxon>Saccotheciaceae</taxon>
        <taxon>Aureobasidium</taxon>
    </lineage>
</organism>
<protein>
    <recommendedName>
        <fullName evidence="5">Concanavalin A-like lectin/glucanase</fullName>
    </recommendedName>
</protein>
<feature type="signal peptide" evidence="2">
    <location>
        <begin position="1"/>
        <end position="21"/>
    </location>
</feature>
<evidence type="ECO:0008006" key="5">
    <source>
        <dbReference type="Google" id="ProtNLM"/>
    </source>
</evidence>
<evidence type="ECO:0000313" key="4">
    <source>
        <dbReference type="Proteomes" id="UP000308005"/>
    </source>
</evidence>
<feature type="compositionally biased region" description="Low complexity" evidence="1">
    <location>
        <begin position="230"/>
        <end position="243"/>
    </location>
</feature>
<keyword evidence="2" id="KW-0732">Signal</keyword>
<feature type="region of interest" description="Disordered" evidence="1">
    <location>
        <begin position="52"/>
        <end position="72"/>
    </location>
</feature>
<feature type="compositionally biased region" description="Low complexity" evidence="1">
    <location>
        <begin position="52"/>
        <end position="70"/>
    </location>
</feature>
<gene>
    <name evidence="3" type="ORF">D6C91_01096</name>
</gene>